<dbReference type="KEGG" id="mcub:MCBB_PMCBBP0013"/>
<sequence length="209" mass="23668">MFKKLTFLFVCCFFGIVSFALPSHAAQVSEIEIPDDQPDPDGSSFSKMQPGEVMIDDTAYMDRTMLDQSYPSSYTKDYNYQRGSVRISDSRLSNLRGRQGLKTLAFYIQQNFDHKAGGARTANGVVETGSGDCWGLSDFTLHVLLRNGYTVRLLQGQSSASSRHRWLEVQLENGSWTTFDPSLVTEKYHFKPYWHRCAVKTAVLGVYYP</sequence>
<dbReference type="RefSeq" id="WP_071908110.1">
    <property type="nucleotide sequence ID" value="NZ_LT607757.1"/>
</dbReference>
<dbReference type="SMART" id="SM00460">
    <property type="entry name" value="TGc"/>
    <property type="match status" value="1"/>
</dbReference>
<evidence type="ECO:0000313" key="3">
    <source>
        <dbReference type="Proteomes" id="UP000094707"/>
    </source>
</evidence>
<dbReference type="InterPro" id="IPR038765">
    <property type="entry name" value="Papain-like_cys_pep_sf"/>
</dbReference>
<dbReference type="AlphaFoldDB" id="A0A1D3L5M7"/>
<evidence type="ECO:0000259" key="1">
    <source>
        <dbReference type="SMART" id="SM00460"/>
    </source>
</evidence>
<gene>
    <name evidence="2" type="ORF">MCBB_PMCBBP0013</name>
</gene>
<reference evidence="2 3" key="1">
    <citation type="submission" date="2016-08" db="EMBL/GenBank/DDBJ databases">
        <authorList>
            <person name="Seilhamer J.J."/>
        </authorList>
    </citation>
    <scope>NUCLEOTIDE SEQUENCE [LARGE SCALE GENOMIC DNA]</scope>
    <source>
        <strain evidence="2">Buetzberg</strain>
        <plasmid evidence="3">Plasmid ii</plasmid>
    </source>
</reference>
<accession>A0A1D3L5M7</accession>
<dbReference type="InterPro" id="IPR002931">
    <property type="entry name" value="Transglutaminase-like"/>
</dbReference>
<evidence type="ECO:0000313" key="2">
    <source>
        <dbReference type="EMBL" id="SCG86923.1"/>
    </source>
</evidence>
<geneLocation type="plasmid" evidence="3">
    <name>ii</name>
</geneLocation>
<dbReference type="GeneID" id="30413221"/>
<feature type="domain" description="Transglutaminase-like" evidence="1">
    <location>
        <begin position="125"/>
        <end position="183"/>
    </location>
</feature>
<dbReference type="EMBL" id="LT607757">
    <property type="protein sequence ID" value="SCG86923.1"/>
    <property type="molecule type" value="Genomic_DNA"/>
</dbReference>
<dbReference type="OrthoDB" id="81791at2157"/>
<proteinExistence type="predicted"/>
<dbReference type="Pfam" id="PF01841">
    <property type="entry name" value="Transglut_core"/>
    <property type="match status" value="1"/>
</dbReference>
<keyword evidence="3" id="KW-1185">Reference proteome</keyword>
<dbReference type="Gene3D" id="3.10.620.30">
    <property type="match status" value="1"/>
</dbReference>
<name>A0A1D3L5M7_9EURY</name>
<dbReference type="SUPFAM" id="SSF54001">
    <property type="entry name" value="Cysteine proteinases"/>
    <property type="match status" value="1"/>
</dbReference>
<protein>
    <recommendedName>
        <fullName evidence="1">Transglutaminase-like domain-containing protein</fullName>
    </recommendedName>
</protein>
<dbReference type="Proteomes" id="UP000094707">
    <property type="component" value="Plasmid II"/>
</dbReference>
<organism evidence="2 3">
    <name type="scientific">Methanobacterium congolense</name>
    <dbReference type="NCBI Taxonomy" id="118062"/>
    <lineage>
        <taxon>Archaea</taxon>
        <taxon>Methanobacteriati</taxon>
        <taxon>Methanobacteriota</taxon>
        <taxon>Methanomada group</taxon>
        <taxon>Methanobacteria</taxon>
        <taxon>Methanobacteriales</taxon>
        <taxon>Methanobacteriaceae</taxon>
        <taxon>Methanobacterium</taxon>
    </lineage>
</organism>